<organism evidence="1 2">
    <name type="scientific">Candidatus Moduliflexus flocculans</name>
    <dbReference type="NCBI Taxonomy" id="1499966"/>
    <lineage>
        <taxon>Bacteria</taxon>
        <taxon>Candidatus Moduliflexota</taxon>
        <taxon>Candidatus Moduliflexia</taxon>
        <taxon>Candidatus Moduliflexales</taxon>
        <taxon>Candidatus Moduliflexaceae</taxon>
    </lineage>
</organism>
<proteinExistence type="predicted"/>
<name>A0A0S6VQM4_9BACT</name>
<dbReference type="HOGENOM" id="CLU_2840889_0_0_0"/>
<evidence type="ECO:0000313" key="1">
    <source>
        <dbReference type="EMBL" id="GAK49498.1"/>
    </source>
</evidence>
<dbReference type="STRING" id="1499966.U14_00720"/>
<dbReference type="Proteomes" id="UP000030700">
    <property type="component" value="Unassembled WGS sequence"/>
</dbReference>
<gene>
    <name evidence="1" type="ORF">U14_00720</name>
</gene>
<evidence type="ECO:0000313" key="2">
    <source>
        <dbReference type="Proteomes" id="UP000030700"/>
    </source>
</evidence>
<protein>
    <submittedName>
        <fullName evidence="1">Uncharacterized protein</fullName>
    </submittedName>
</protein>
<dbReference type="AlphaFoldDB" id="A0A0S6VQM4"/>
<sequence>MKEKESQALLEVWEWKERAYQEVAQLPTPLALDKRLRDSLQTVARLGLTMNDVITTPSVINNVIK</sequence>
<accession>A0A0S6VQM4</accession>
<dbReference type="EMBL" id="DF820455">
    <property type="protein sequence ID" value="GAK49498.1"/>
    <property type="molecule type" value="Genomic_DNA"/>
</dbReference>
<reference evidence="1 2" key="1">
    <citation type="journal article" date="2015" name="PeerJ">
        <title>First genomic representation of candidate bacterial phylum KSB3 points to enhanced environmental sensing as a trigger of wastewater bulking.</title>
        <authorList>
            <person name="Sekiguchi Y."/>
            <person name="Ohashi A."/>
            <person name="Parks D.H."/>
            <person name="Yamauchi T."/>
            <person name="Tyson G.W."/>
            <person name="Hugenholtz P."/>
        </authorList>
    </citation>
    <scope>NUCLEOTIDE SEQUENCE [LARGE SCALE GENOMIC DNA]</scope>
</reference>
<keyword evidence="2" id="KW-1185">Reference proteome</keyword>